<dbReference type="Proteomes" id="UP000027730">
    <property type="component" value="Unassembled WGS sequence"/>
</dbReference>
<dbReference type="EMBL" id="KL584715">
    <property type="protein sequence ID" value="KEQ71126.1"/>
    <property type="molecule type" value="Genomic_DNA"/>
</dbReference>
<accession>A0A074X952</accession>
<organism evidence="2 3">
    <name type="scientific">Aureobasidium namibiae CBS 147.97</name>
    <dbReference type="NCBI Taxonomy" id="1043004"/>
    <lineage>
        <taxon>Eukaryota</taxon>
        <taxon>Fungi</taxon>
        <taxon>Dikarya</taxon>
        <taxon>Ascomycota</taxon>
        <taxon>Pezizomycotina</taxon>
        <taxon>Dothideomycetes</taxon>
        <taxon>Dothideomycetidae</taxon>
        <taxon>Dothideales</taxon>
        <taxon>Saccotheciaceae</taxon>
        <taxon>Aureobasidium</taxon>
    </lineage>
</organism>
<evidence type="ECO:0000256" key="1">
    <source>
        <dbReference type="SAM" id="Phobius"/>
    </source>
</evidence>
<name>A0A074X952_9PEZI</name>
<keyword evidence="3" id="KW-1185">Reference proteome</keyword>
<protein>
    <submittedName>
        <fullName evidence="2">Uncharacterized protein</fullName>
    </submittedName>
</protein>
<dbReference type="OrthoDB" id="3905970at2759"/>
<dbReference type="InterPro" id="IPR046486">
    <property type="entry name" value="DUF6579"/>
</dbReference>
<keyword evidence="1" id="KW-0812">Transmembrane</keyword>
<feature type="transmembrane region" description="Helical" evidence="1">
    <location>
        <begin position="228"/>
        <end position="246"/>
    </location>
</feature>
<proteinExistence type="predicted"/>
<evidence type="ECO:0000313" key="2">
    <source>
        <dbReference type="EMBL" id="KEQ71126.1"/>
    </source>
</evidence>
<keyword evidence="1" id="KW-0472">Membrane</keyword>
<dbReference type="GeneID" id="25411538"/>
<keyword evidence="1" id="KW-1133">Transmembrane helix</keyword>
<dbReference type="RefSeq" id="XP_013425117.1">
    <property type="nucleotide sequence ID" value="XM_013569663.1"/>
</dbReference>
<dbReference type="HOGENOM" id="CLU_1085793_0_0_1"/>
<dbReference type="AlphaFoldDB" id="A0A074X952"/>
<gene>
    <name evidence="2" type="ORF">M436DRAFT_52118</name>
</gene>
<dbReference type="Pfam" id="PF20219">
    <property type="entry name" value="DUF6579"/>
    <property type="match status" value="1"/>
</dbReference>
<evidence type="ECO:0000313" key="3">
    <source>
        <dbReference type="Proteomes" id="UP000027730"/>
    </source>
</evidence>
<reference evidence="2 3" key="1">
    <citation type="journal article" date="2014" name="BMC Genomics">
        <title>Genome sequencing of four Aureobasidium pullulans varieties: biotechnological potential, stress tolerance, and description of new species.</title>
        <authorList>
            <person name="Gostin Ar C."/>
            <person name="Ohm R.A."/>
            <person name="Kogej T."/>
            <person name="Sonjak S."/>
            <person name="Turk M."/>
            <person name="Zajc J."/>
            <person name="Zalar P."/>
            <person name="Grube M."/>
            <person name="Sun H."/>
            <person name="Han J."/>
            <person name="Sharma A."/>
            <person name="Chiniquy J."/>
            <person name="Ngan C.Y."/>
            <person name="Lipzen A."/>
            <person name="Barry K."/>
            <person name="Grigoriev I.V."/>
            <person name="Gunde-Cimerman N."/>
        </authorList>
    </citation>
    <scope>NUCLEOTIDE SEQUENCE [LARGE SCALE GENOMIC DNA]</scope>
    <source>
        <strain evidence="2 3">CBS 147.97</strain>
    </source>
</reference>
<sequence length="279" mass="31846">MVGLVTWTLICFMENLDKRADRLSANMQALSTEITVQGNLHYQREFAKAVYNLIQQKRAEQILYPDNYPTTNYTFQARYTIFHPASDWHGNLFALASKDWCDEYFEADHEDCILDRLRLFNNPEKFATYLHEYGTSEVIKNTDHTLSVTHILLPSAQPHTLPFILRVPEELHPVRIVGQTDRNGKPYCRACIIGVDPSDIVDIELLPEHEAPDYVASKSATDKRLYPILWLIIAALWLKMVLGAVVDFVGDVAWNVSNAYLGLTEFLSFGVTKFLSFGA</sequence>